<feature type="binding site" evidence="4">
    <location>
        <position position="58"/>
    </location>
    <ligand>
        <name>substrate</name>
    </ligand>
</feature>
<evidence type="ECO:0000256" key="3">
    <source>
        <dbReference type="PIRSR" id="PIRSR613078-1"/>
    </source>
</evidence>
<feature type="binding site" evidence="4">
    <location>
        <begin position="7"/>
        <end position="14"/>
    </location>
    <ligand>
        <name>substrate</name>
    </ligand>
</feature>
<dbReference type="PROSITE" id="PS00175">
    <property type="entry name" value="PG_MUTASE"/>
    <property type="match status" value="1"/>
</dbReference>
<evidence type="ECO:0000256" key="1">
    <source>
        <dbReference type="ARBA" id="ARBA00023152"/>
    </source>
</evidence>
<proteinExistence type="predicted"/>
<dbReference type="Gene3D" id="3.40.50.1240">
    <property type="entry name" value="Phosphoglycerate mutase-like"/>
    <property type="match status" value="1"/>
</dbReference>
<sequence length="204" mass="22372">MELVVIRHGQTRANAESRYLGALDIPLNEEGRRQMSELALGLSTEAPFALLVSSPLLRARQSAEQMSRALVLPVQLIPAFRERHVGLFEGLTQGEARERYPELWARNITRRWAEAPPGGESLDAVIARVSQGLTELAHEHEGERVLLVAHGVVAKVIRALTCAGFADFFDWQLHNGGRLVVNLASAPSPIRFHRPNGQGSSCGS</sequence>
<feature type="active site" description="Proton donor/acceptor" evidence="3">
    <location>
        <position position="82"/>
    </location>
</feature>
<dbReference type="RefSeq" id="WP_100860505.1">
    <property type="nucleotide sequence ID" value="NZ_PGCP01000021.1"/>
</dbReference>
<dbReference type="InterPro" id="IPR001345">
    <property type="entry name" value="PG/BPGM_mutase_AS"/>
</dbReference>
<dbReference type="InterPro" id="IPR013078">
    <property type="entry name" value="His_Pase_superF_clade-1"/>
</dbReference>
<dbReference type="SUPFAM" id="SSF53254">
    <property type="entry name" value="Phosphoglycerate mutase-like"/>
    <property type="match status" value="1"/>
</dbReference>
<dbReference type="OrthoDB" id="9082843at2"/>
<dbReference type="Proteomes" id="UP000232060">
    <property type="component" value="Unassembled WGS sequence"/>
</dbReference>
<gene>
    <name evidence="5" type="ORF">CUC44_13865</name>
</gene>
<dbReference type="InterPro" id="IPR029033">
    <property type="entry name" value="His_PPase_superfam"/>
</dbReference>
<accession>A0A2M8H7R7</accession>
<feature type="active site" description="Tele-phosphohistidine intermediate" evidence="3">
    <location>
        <position position="8"/>
    </location>
</feature>
<reference evidence="5 6" key="1">
    <citation type="submission" date="2017-11" db="EMBL/GenBank/DDBJ databases">
        <title>Draft genome sequence of environmental isolate Aeromonas lusitania sp. nov. MDC 2473.</title>
        <authorList>
            <person name="Colston S.M."/>
            <person name="Navarro A."/>
            <person name="Martinez-Murcia A.J."/>
            <person name="Graf J."/>
        </authorList>
    </citation>
    <scope>NUCLEOTIDE SEQUENCE [LARGE SCALE GENOMIC DNA]</scope>
    <source>
        <strain evidence="5 6">MDC 2473</strain>
    </source>
</reference>
<name>A0A2M8H7R7_9GAMM</name>
<dbReference type="PANTHER" id="PTHR48100:SF1">
    <property type="entry name" value="HISTIDINE PHOSPHATASE FAMILY PROTEIN-RELATED"/>
    <property type="match status" value="1"/>
</dbReference>
<dbReference type="EMBL" id="PGCP01000021">
    <property type="protein sequence ID" value="PJC92613.1"/>
    <property type="molecule type" value="Genomic_DNA"/>
</dbReference>
<keyword evidence="2" id="KW-0413">Isomerase</keyword>
<dbReference type="AlphaFoldDB" id="A0A2M8H7R7"/>
<dbReference type="PANTHER" id="PTHR48100">
    <property type="entry name" value="BROAD-SPECIFICITY PHOSPHATASE YOR283W-RELATED"/>
    <property type="match status" value="1"/>
</dbReference>
<evidence type="ECO:0000256" key="4">
    <source>
        <dbReference type="PIRSR" id="PIRSR613078-2"/>
    </source>
</evidence>
<dbReference type="GO" id="GO:0005737">
    <property type="term" value="C:cytoplasm"/>
    <property type="evidence" value="ECO:0007669"/>
    <property type="project" value="TreeGrafter"/>
</dbReference>
<organism evidence="5 6">
    <name type="scientific">Aeromonas lusitana</name>
    <dbReference type="NCBI Taxonomy" id="931529"/>
    <lineage>
        <taxon>Bacteria</taxon>
        <taxon>Pseudomonadati</taxon>
        <taxon>Pseudomonadota</taxon>
        <taxon>Gammaproteobacteria</taxon>
        <taxon>Aeromonadales</taxon>
        <taxon>Aeromonadaceae</taxon>
        <taxon>Aeromonas</taxon>
    </lineage>
</organism>
<comment type="caution">
    <text evidence="5">The sequence shown here is derived from an EMBL/GenBank/DDBJ whole genome shotgun (WGS) entry which is preliminary data.</text>
</comment>
<dbReference type="GO" id="GO:0016791">
    <property type="term" value="F:phosphatase activity"/>
    <property type="evidence" value="ECO:0007669"/>
    <property type="project" value="TreeGrafter"/>
</dbReference>
<evidence type="ECO:0000256" key="2">
    <source>
        <dbReference type="ARBA" id="ARBA00023235"/>
    </source>
</evidence>
<evidence type="ECO:0000313" key="5">
    <source>
        <dbReference type="EMBL" id="PJC92613.1"/>
    </source>
</evidence>
<keyword evidence="1" id="KW-0324">Glycolysis</keyword>
<protein>
    <submittedName>
        <fullName evidence="5">Histidine phosphatase family protein</fullName>
    </submittedName>
</protein>
<dbReference type="SMART" id="SM00855">
    <property type="entry name" value="PGAM"/>
    <property type="match status" value="1"/>
</dbReference>
<dbReference type="CDD" id="cd07067">
    <property type="entry name" value="HP_PGM_like"/>
    <property type="match status" value="1"/>
</dbReference>
<dbReference type="Pfam" id="PF00300">
    <property type="entry name" value="His_Phos_1"/>
    <property type="match status" value="1"/>
</dbReference>
<evidence type="ECO:0000313" key="6">
    <source>
        <dbReference type="Proteomes" id="UP000232060"/>
    </source>
</evidence>
<keyword evidence="6" id="KW-1185">Reference proteome</keyword>
<dbReference type="InterPro" id="IPR050275">
    <property type="entry name" value="PGM_Phosphatase"/>
</dbReference>